<reference evidence="1 2" key="1">
    <citation type="submission" date="2018-08" db="EMBL/GenBank/DDBJ databases">
        <title>Genome of Clostridium chromiireducens C1, DSM12136.</title>
        <authorList>
            <person name="Xing M."/>
            <person name="Wei Y."/>
            <person name="Ang E.L."/>
            <person name="Zhao H."/>
            <person name="Zhang Y."/>
        </authorList>
    </citation>
    <scope>NUCLEOTIDE SEQUENCE [LARGE SCALE GENOMIC DNA]</scope>
    <source>
        <strain evidence="1 2">C1</strain>
    </source>
</reference>
<protein>
    <submittedName>
        <fullName evidence="1">Uncharacterized protein</fullName>
    </submittedName>
</protein>
<name>A0A399IMG5_9CLOT</name>
<accession>A0A399IMG5</accession>
<dbReference type="RefSeq" id="WP_119367065.1">
    <property type="nucleotide sequence ID" value="NZ_QXDJ01000003.1"/>
</dbReference>
<evidence type="ECO:0000313" key="1">
    <source>
        <dbReference type="EMBL" id="RII34298.1"/>
    </source>
</evidence>
<dbReference type="EMBL" id="QXDJ01000003">
    <property type="protein sequence ID" value="RII34298.1"/>
    <property type="molecule type" value="Genomic_DNA"/>
</dbReference>
<sequence>MSYEKLKWIDEVKDQNGNLIQKGTPLSQKNMNRMEDGIDLADNVIGFIVAETLQKVGAINKELEKWQKQRLQQGLVYLYNKYVITGCIVSKMSNSRYLQISLTGTYVAGNVSKVSVDGKYVGISDEQMIAMVPMNTDSITDVYYLYIDYDNTQGRYRSYLAATVPDGKLTLYKITVPANDTGMDLASVTLTDVRRIEAINTIRNTEPYVLVNIPGFPMLDAGDYDVNATVELSSNVMAVGEIIIYDKQANGFKIKITGSADNIKIRWTLLNPDIK</sequence>
<organism evidence="1 2">
    <name type="scientific">Clostridium chromiireducens</name>
    <dbReference type="NCBI Taxonomy" id="225345"/>
    <lineage>
        <taxon>Bacteria</taxon>
        <taxon>Bacillati</taxon>
        <taxon>Bacillota</taxon>
        <taxon>Clostridia</taxon>
        <taxon>Eubacteriales</taxon>
        <taxon>Clostridiaceae</taxon>
        <taxon>Clostridium</taxon>
    </lineage>
</organism>
<dbReference type="AlphaFoldDB" id="A0A399IMG5"/>
<proteinExistence type="predicted"/>
<gene>
    <name evidence="1" type="ORF">D2A34_14205</name>
</gene>
<dbReference type="Proteomes" id="UP000265930">
    <property type="component" value="Unassembled WGS sequence"/>
</dbReference>
<evidence type="ECO:0000313" key="2">
    <source>
        <dbReference type="Proteomes" id="UP000265930"/>
    </source>
</evidence>
<comment type="caution">
    <text evidence="1">The sequence shown here is derived from an EMBL/GenBank/DDBJ whole genome shotgun (WGS) entry which is preliminary data.</text>
</comment>